<proteinExistence type="predicted"/>
<evidence type="ECO:0000313" key="2">
    <source>
        <dbReference type="Proteomes" id="UP000186922"/>
    </source>
</evidence>
<comment type="caution">
    <text evidence="1">The sequence shown here is derived from an EMBL/GenBank/DDBJ whole genome shotgun (WGS) entry which is preliminary data.</text>
</comment>
<sequence length="125" mass="13466">MHTLRKVRRKGSATTVNGFSTLVTPASPSTAITSTFAPITARPDSPNVVSWLGKADRNSPFSNHHWTSDTITRTATSYAYPSFTPADLSALHMAPALERQVAEPSLTSNSAPGQPGYVYHPPIWS</sequence>
<accession>A0A1D1W7N5</accession>
<reference evidence="1 2" key="1">
    <citation type="journal article" date="2016" name="Nat. Commun.">
        <title>Extremotolerant tardigrade genome and improved radiotolerance of human cultured cells by tardigrade-unique protein.</title>
        <authorList>
            <person name="Hashimoto T."/>
            <person name="Horikawa D.D."/>
            <person name="Saito Y."/>
            <person name="Kuwahara H."/>
            <person name="Kozuka-Hata H."/>
            <person name="Shin-I T."/>
            <person name="Minakuchi Y."/>
            <person name="Ohishi K."/>
            <person name="Motoyama A."/>
            <person name="Aizu T."/>
            <person name="Enomoto A."/>
            <person name="Kondo K."/>
            <person name="Tanaka S."/>
            <person name="Hara Y."/>
            <person name="Koshikawa S."/>
            <person name="Sagara H."/>
            <person name="Miura T."/>
            <person name="Yokobori S."/>
            <person name="Miyagawa K."/>
            <person name="Suzuki Y."/>
            <person name="Kubo T."/>
            <person name="Oyama M."/>
            <person name="Kohara Y."/>
            <person name="Fujiyama A."/>
            <person name="Arakawa K."/>
            <person name="Katayama T."/>
            <person name="Toyoda A."/>
            <person name="Kunieda T."/>
        </authorList>
    </citation>
    <scope>NUCLEOTIDE SEQUENCE [LARGE SCALE GENOMIC DNA]</scope>
    <source>
        <strain evidence="1 2">YOKOZUNA-1</strain>
    </source>
</reference>
<organism evidence="1 2">
    <name type="scientific">Ramazzottius varieornatus</name>
    <name type="common">Water bear</name>
    <name type="synonym">Tardigrade</name>
    <dbReference type="NCBI Taxonomy" id="947166"/>
    <lineage>
        <taxon>Eukaryota</taxon>
        <taxon>Metazoa</taxon>
        <taxon>Ecdysozoa</taxon>
        <taxon>Tardigrada</taxon>
        <taxon>Eutardigrada</taxon>
        <taxon>Parachela</taxon>
        <taxon>Hypsibioidea</taxon>
        <taxon>Ramazzottiidae</taxon>
        <taxon>Ramazzottius</taxon>
    </lineage>
</organism>
<dbReference type="AlphaFoldDB" id="A0A1D1W7N5"/>
<keyword evidence="2" id="KW-1185">Reference proteome</keyword>
<protein>
    <submittedName>
        <fullName evidence="1">Uncharacterized protein</fullName>
    </submittedName>
</protein>
<evidence type="ECO:0000313" key="1">
    <source>
        <dbReference type="EMBL" id="GAV09400.1"/>
    </source>
</evidence>
<name>A0A1D1W7N5_RAMVA</name>
<gene>
    <name evidence="1" type="primary">RvY_18947-1</name>
    <name evidence="1" type="synonym">RvY_18947.1</name>
    <name evidence="1" type="ORF">RvY_18947</name>
</gene>
<dbReference type="Proteomes" id="UP000186922">
    <property type="component" value="Unassembled WGS sequence"/>
</dbReference>
<dbReference type="EMBL" id="BDGG01000022">
    <property type="protein sequence ID" value="GAV09400.1"/>
    <property type="molecule type" value="Genomic_DNA"/>
</dbReference>